<keyword evidence="2" id="KW-1185">Reference proteome</keyword>
<gene>
    <name evidence="1" type="ORF">GCM10010302_06210</name>
</gene>
<sequence length="288" mass="31201">MSDQTSEQDALAQPGVAPSARRTAGTMFAALYGELVPHAWRDPASEHDAYQLFHQRSLAMGWLDDRAGAEEVSAAGRRAHAAPGLWAMNDAGWSHPLSAPRPNLISWFQVEVSALPDDRPLPVQPFLRCAQDTTERAGAVSLTAVQILLPVQGIEASARPPYALVPSMRTSDWFGECDRRARVPVKVRIDGGVDRSIPMVAPQLARHVVSAEQNVFAGEIDEVLPPREFPAPPFDDRFWNGPPLHGMTLSGELAEWSCDAVGWLAATVADSAAHLGIHTPVLFTILQG</sequence>
<reference evidence="2" key="1">
    <citation type="journal article" date="2019" name="Int. J. Syst. Evol. Microbiol.">
        <title>The Global Catalogue of Microorganisms (GCM) 10K type strain sequencing project: providing services to taxonomists for standard genome sequencing and annotation.</title>
        <authorList>
            <consortium name="The Broad Institute Genomics Platform"/>
            <consortium name="The Broad Institute Genome Sequencing Center for Infectious Disease"/>
            <person name="Wu L."/>
            <person name="Ma J."/>
        </authorList>
    </citation>
    <scope>NUCLEOTIDE SEQUENCE [LARGE SCALE GENOMIC DNA]</scope>
    <source>
        <strain evidence="2">JCM 4505</strain>
    </source>
</reference>
<proteinExistence type="predicted"/>
<name>A0ABP3ERT4_9ACTN</name>
<organism evidence="1 2">
    <name type="scientific">Streptomyces polychromogenes</name>
    <dbReference type="NCBI Taxonomy" id="67342"/>
    <lineage>
        <taxon>Bacteria</taxon>
        <taxon>Bacillati</taxon>
        <taxon>Actinomycetota</taxon>
        <taxon>Actinomycetes</taxon>
        <taxon>Kitasatosporales</taxon>
        <taxon>Streptomycetaceae</taxon>
        <taxon>Streptomyces</taxon>
    </lineage>
</organism>
<evidence type="ECO:0000313" key="1">
    <source>
        <dbReference type="EMBL" id="GAA0271389.1"/>
    </source>
</evidence>
<evidence type="ECO:0000313" key="2">
    <source>
        <dbReference type="Proteomes" id="UP001501867"/>
    </source>
</evidence>
<dbReference type="EMBL" id="BAAABV010000005">
    <property type="protein sequence ID" value="GAA0271389.1"/>
    <property type="molecule type" value="Genomic_DNA"/>
</dbReference>
<accession>A0ABP3ERT4</accession>
<protein>
    <submittedName>
        <fullName evidence="1">Uncharacterized protein</fullName>
    </submittedName>
</protein>
<comment type="caution">
    <text evidence="1">The sequence shown here is derived from an EMBL/GenBank/DDBJ whole genome shotgun (WGS) entry which is preliminary data.</text>
</comment>
<dbReference type="Proteomes" id="UP001501867">
    <property type="component" value="Unassembled WGS sequence"/>
</dbReference>
<dbReference type="RefSeq" id="WP_344151899.1">
    <property type="nucleotide sequence ID" value="NZ_BAAABV010000005.1"/>
</dbReference>